<dbReference type="CDD" id="cd12105">
    <property type="entry name" value="HmuY"/>
    <property type="match status" value="1"/>
</dbReference>
<accession>A0A7V5PR24</accession>
<name>A0A7V5PR24_CALAY</name>
<dbReference type="AlphaFoldDB" id="A0A7V5PR24"/>
<dbReference type="InterPro" id="IPR025921">
    <property type="entry name" value="HmuY"/>
</dbReference>
<dbReference type="PROSITE" id="PS51257">
    <property type="entry name" value="PROKAR_LIPOPROTEIN"/>
    <property type="match status" value="1"/>
</dbReference>
<reference evidence="2" key="1">
    <citation type="journal article" date="2020" name="mSystems">
        <title>Genome- and Community-Level Interaction Insights into Carbon Utilization and Element Cycling Functions of Hydrothermarchaeota in Hydrothermal Sediment.</title>
        <authorList>
            <person name="Zhou Z."/>
            <person name="Liu Y."/>
            <person name="Xu W."/>
            <person name="Pan J."/>
            <person name="Luo Z.H."/>
            <person name="Li M."/>
        </authorList>
    </citation>
    <scope>NUCLEOTIDE SEQUENCE [LARGE SCALE GENOMIC DNA]</scope>
    <source>
        <strain evidence="2">HyVt-527</strain>
    </source>
</reference>
<organism evidence="2">
    <name type="scientific">Caldithrix abyssi</name>
    <dbReference type="NCBI Taxonomy" id="187145"/>
    <lineage>
        <taxon>Bacteria</taxon>
        <taxon>Pseudomonadati</taxon>
        <taxon>Calditrichota</taxon>
        <taxon>Calditrichia</taxon>
        <taxon>Calditrichales</taxon>
        <taxon>Calditrichaceae</taxon>
        <taxon>Caldithrix</taxon>
    </lineage>
</organism>
<proteinExistence type="predicted"/>
<comment type="caution">
    <text evidence="2">The sequence shown here is derived from an EMBL/GenBank/DDBJ whole genome shotgun (WGS) entry which is preliminary data.</text>
</comment>
<evidence type="ECO:0000256" key="1">
    <source>
        <dbReference type="SAM" id="SignalP"/>
    </source>
</evidence>
<gene>
    <name evidence="2" type="ORF">ENJ89_10285</name>
</gene>
<evidence type="ECO:0008006" key="3">
    <source>
        <dbReference type="Google" id="ProtNLM"/>
    </source>
</evidence>
<dbReference type="Pfam" id="PF14064">
    <property type="entry name" value="HmuY"/>
    <property type="match status" value="1"/>
</dbReference>
<evidence type="ECO:0000313" key="2">
    <source>
        <dbReference type="EMBL" id="HHJ53571.1"/>
    </source>
</evidence>
<protein>
    <recommendedName>
        <fullName evidence="3">HmuY protein</fullName>
    </recommendedName>
</protein>
<sequence>MNRFMYFVILLAAFGLALVSCSKDSTGNDSEESKTYSFTTANVKTAGTQYFRFSSNTANSNKSGGYDLAFGVKAITEEVGAPGSCVYFTVNTYPVFSTGPGVTMARVDAASLNDVTEVPADNAFKADDTLRQALIGKDWFDAQNGYKVRPDVWVIKTCAGNYGLVQFRRYDFDFTTMHIVNIVFDYKYNPDGSTDFSAAELDSFQTGNGYEATRYFSFADGSLQMAYGTWELQVEGSAVWLGPNVTAYKIENTNINDVTTIQTTGFSGDQVPSYVSAGWYDTDENHTVIPKDYVYVVKTTEGKYAALKVTNYYDEQGNSGAFTFEWKFLK</sequence>
<dbReference type="Proteomes" id="UP000886124">
    <property type="component" value="Unassembled WGS sequence"/>
</dbReference>
<dbReference type="EMBL" id="DROD01000653">
    <property type="protein sequence ID" value="HHJ53571.1"/>
    <property type="molecule type" value="Genomic_DNA"/>
</dbReference>
<keyword evidence="1" id="KW-0732">Signal</keyword>
<feature type="chain" id="PRO_5031331602" description="HmuY protein" evidence="1">
    <location>
        <begin position="23"/>
        <end position="330"/>
    </location>
</feature>
<feature type="signal peptide" evidence="1">
    <location>
        <begin position="1"/>
        <end position="22"/>
    </location>
</feature>